<evidence type="ECO:0008006" key="3">
    <source>
        <dbReference type="Google" id="ProtNLM"/>
    </source>
</evidence>
<protein>
    <recommendedName>
        <fullName evidence="3">IPExxxVDY family protein</fullName>
    </recommendedName>
</protein>
<organism evidence="1 2">
    <name type="scientific">Flavobacterium columnare</name>
    <dbReference type="NCBI Taxonomy" id="996"/>
    <lineage>
        <taxon>Bacteria</taxon>
        <taxon>Pseudomonadati</taxon>
        <taxon>Bacteroidota</taxon>
        <taxon>Flavobacteriia</taxon>
        <taxon>Flavobacteriales</taxon>
        <taxon>Flavobacteriaceae</taxon>
        <taxon>Flavobacterium</taxon>
    </lineage>
</organism>
<name>A0A437UBX5_9FLAO</name>
<keyword evidence="2" id="KW-1185">Reference proteome</keyword>
<sequence>MGNTIHIISKEYLKTTELISIIEKIAKKLVYQVGKSYSEEYDITDIGLFKENSSDYLSVRISCKSDYNDTFNNLYGINNYGIMISIEYSYEDKILIAFLKEIMSEVPNILIYNEETPNGIDSIIFNKSQVLNFPQKDAYKLLNTPSI</sequence>
<accession>A0A437UBX5</accession>
<reference evidence="1" key="1">
    <citation type="submission" date="2018-12" db="EMBL/GenBank/DDBJ databases">
        <title>Draft genome sequence of Flaovobacterium columnare ARS1 isolated from channel catfish in Alabama.</title>
        <authorList>
            <person name="Cai W."/>
            <person name="Arias C."/>
        </authorList>
    </citation>
    <scope>NUCLEOTIDE SEQUENCE [LARGE SCALE GENOMIC DNA]</scope>
    <source>
        <strain evidence="1">ARS1</strain>
    </source>
</reference>
<dbReference type="RefSeq" id="WP_127823458.1">
    <property type="nucleotide sequence ID" value="NZ_RQSM01000003.1"/>
</dbReference>
<dbReference type="Proteomes" id="UP000288951">
    <property type="component" value="Unassembled WGS sequence"/>
</dbReference>
<gene>
    <name evidence="1" type="ORF">EH230_09415</name>
</gene>
<comment type="caution">
    <text evidence="1">The sequence shown here is derived from an EMBL/GenBank/DDBJ whole genome shotgun (WGS) entry which is preliminary data.</text>
</comment>
<dbReference type="EMBL" id="RQSM01000003">
    <property type="protein sequence ID" value="RVU91099.1"/>
    <property type="molecule type" value="Genomic_DNA"/>
</dbReference>
<dbReference type="OrthoDB" id="1454437at2"/>
<proteinExistence type="predicted"/>
<evidence type="ECO:0000313" key="2">
    <source>
        <dbReference type="Proteomes" id="UP000288951"/>
    </source>
</evidence>
<evidence type="ECO:0000313" key="1">
    <source>
        <dbReference type="EMBL" id="RVU91099.1"/>
    </source>
</evidence>
<dbReference type="AlphaFoldDB" id="A0A437UBX5"/>